<dbReference type="RefSeq" id="WP_160553165.1">
    <property type="nucleotide sequence ID" value="NZ_CP047650.1"/>
</dbReference>
<sequence>MAILSITEFAALGANSRGGLAPVAAVPPAAQQTLAIAGASAASVAFSAKTNLVRLCSDVACYVEFATSPTASATKMRLPAGVPEYFGVQPGKGYKVAVIAGA</sequence>
<gene>
    <name evidence="1" type="ORF">GT347_16025</name>
</gene>
<reference evidence="1 2" key="1">
    <citation type="submission" date="2020-01" db="EMBL/GenBank/DDBJ databases">
        <title>Genome sequencing of strain KACC 21265.</title>
        <authorList>
            <person name="Heo J."/>
            <person name="Kim S.-J."/>
            <person name="Kim J.-S."/>
            <person name="Hong S.-B."/>
            <person name="Kwon S.-W."/>
        </authorList>
    </citation>
    <scope>NUCLEOTIDE SEQUENCE [LARGE SCALE GENOMIC DNA]</scope>
    <source>
        <strain evidence="1 2">KACC 21265</strain>
    </source>
</reference>
<dbReference type="Proteomes" id="UP000464787">
    <property type="component" value="Chromosome"/>
</dbReference>
<evidence type="ECO:0000313" key="2">
    <source>
        <dbReference type="Proteomes" id="UP000464787"/>
    </source>
</evidence>
<proteinExistence type="predicted"/>
<name>A0A857J8M0_9BURK</name>
<dbReference type="AlphaFoldDB" id="A0A857J8M0"/>
<dbReference type="KEGG" id="xyk:GT347_16025"/>
<keyword evidence="2" id="KW-1185">Reference proteome</keyword>
<protein>
    <submittedName>
        <fullName evidence="1">Uncharacterized protein</fullName>
    </submittedName>
</protein>
<organism evidence="1 2">
    <name type="scientific">Xylophilus rhododendri</name>
    <dbReference type="NCBI Taxonomy" id="2697032"/>
    <lineage>
        <taxon>Bacteria</taxon>
        <taxon>Pseudomonadati</taxon>
        <taxon>Pseudomonadota</taxon>
        <taxon>Betaproteobacteria</taxon>
        <taxon>Burkholderiales</taxon>
        <taxon>Xylophilus</taxon>
    </lineage>
</organism>
<dbReference type="EMBL" id="CP047650">
    <property type="protein sequence ID" value="QHI99352.1"/>
    <property type="molecule type" value="Genomic_DNA"/>
</dbReference>
<evidence type="ECO:0000313" key="1">
    <source>
        <dbReference type="EMBL" id="QHI99352.1"/>
    </source>
</evidence>
<accession>A0A857J8M0</accession>